<reference evidence="2" key="1">
    <citation type="submission" date="2020-12" db="EMBL/GenBank/DDBJ databases">
        <title>Metabolic potential, ecology and presence of endohyphal bacteria is reflected in genomic diversity of Mucoromycotina.</title>
        <authorList>
            <person name="Muszewska A."/>
            <person name="Okrasinska A."/>
            <person name="Steczkiewicz K."/>
            <person name="Drgas O."/>
            <person name="Orlowska M."/>
            <person name="Perlinska-Lenart U."/>
            <person name="Aleksandrzak-Piekarczyk T."/>
            <person name="Szatraj K."/>
            <person name="Zielenkiewicz U."/>
            <person name="Pilsyk S."/>
            <person name="Malc E."/>
            <person name="Mieczkowski P."/>
            <person name="Kruszewska J.S."/>
            <person name="Biernat P."/>
            <person name="Pawlowska J."/>
        </authorList>
    </citation>
    <scope>NUCLEOTIDE SEQUENCE</scope>
    <source>
        <strain evidence="2">WA0000017839</strain>
    </source>
</reference>
<organism evidence="2 3">
    <name type="scientific">Mucor saturninus</name>
    <dbReference type="NCBI Taxonomy" id="64648"/>
    <lineage>
        <taxon>Eukaryota</taxon>
        <taxon>Fungi</taxon>
        <taxon>Fungi incertae sedis</taxon>
        <taxon>Mucoromycota</taxon>
        <taxon>Mucoromycotina</taxon>
        <taxon>Mucoromycetes</taxon>
        <taxon>Mucorales</taxon>
        <taxon>Mucorineae</taxon>
        <taxon>Mucoraceae</taxon>
        <taxon>Mucor</taxon>
    </lineage>
</organism>
<accession>A0A8H7RLQ0</accession>
<dbReference type="InterPro" id="IPR038279">
    <property type="entry name" value="Ndc10_dom2_sf"/>
</dbReference>
<keyword evidence="3" id="KW-1185">Reference proteome</keyword>
<dbReference type="Pfam" id="PF16787">
    <property type="entry name" value="NDC10_II"/>
    <property type="match status" value="1"/>
</dbReference>
<gene>
    <name evidence="2" type="ORF">INT47_009035</name>
</gene>
<protein>
    <recommendedName>
        <fullName evidence="1">Ndc10 domain-containing protein</fullName>
    </recommendedName>
</protein>
<dbReference type="GO" id="GO:0003677">
    <property type="term" value="F:DNA binding"/>
    <property type="evidence" value="ECO:0007669"/>
    <property type="project" value="InterPro"/>
</dbReference>
<sequence>MMDPLHPLEFDRLTFDRTIKGDVSNIYVSQKLQHPSKKGYQLMTIGTLDSALYVFRFIDSQILTQKETIACTLARTDARTALTQKVLVQANNKSTEHPNHKFYVATTCTLAVPKENLAVPKKSVKETFTDENDLERSIVSGTKLNYFLRDQVKKNIIIDTLPHIKVFTKGYLIIGCIRSTQVEICPIMIFGLYLFWRFHVQNEPFPDFTTSENWYRIKLFKPSGSDTTKVWAYASHRDAVARQFYLPKASVDPPESLCKMIFPDLDLWHDRLTAKQADPNNNDKMEKNHYPGRSLYDEEVSQPPTLQNSLFSHELFTDYRERMLIEAQEDNDPMNALLRRSVPILEDKIKYRHHDLSTRLDTQSASQEKIIDYITRLVTGQASISLNISLLGVSGENQGRTAISTTSIPQEYDSLSSSSMMEQPHILNGNTSSQYIKLDAHSWPEHICSLLKSNNTEFFVQQVWSSNIDGLTNKAAALMEVIQYTLTSFHLAIKKNIIPSLLELSKIVGFVEFKWCETQFTSSKHLDLESDHSHLLQQ</sequence>
<dbReference type="OrthoDB" id="2248297at2759"/>
<feature type="domain" description="Ndc10" evidence="1">
    <location>
        <begin position="175"/>
        <end position="228"/>
    </location>
</feature>
<proteinExistence type="predicted"/>
<dbReference type="EMBL" id="JAEPRD010000003">
    <property type="protein sequence ID" value="KAG2213362.1"/>
    <property type="molecule type" value="Genomic_DNA"/>
</dbReference>
<comment type="caution">
    <text evidence="2">The sequence shown here is derived from an EMBL/GenBank/DDBJ whole genome shotgun (WGS) entry which is preliminary data.</text>
</comment>
<dbReference type="Proteomes" id="UP000603453">
    <property type="component" value="Unassembled WGS sequence"/>
</dbReference>
<evidence type="ECO:0000313" key="2">
    <source>
        <dbReference type="EMBL" id="KAG2213362.1"/>
    </source>
</evidence>
<evidence type="ECO:0000259" key="1">
    <source>
        <dbReference type="Pfam" id="PF16787"/>
    </source>
</evidence>
<dbReference type="Gene3D" id="1.10.443.20">
    <property type="entry name" value="Centromere DNA-binding protein complex CBF3 subunit, domain 2"/>
    <property type="match status" value="2"/>
</dbReference>
<name>A0A8H7RLQ0_9FUNG</name>
<evidence type="ECO:0000313" key="3">
    <source>
        <dbReference type="Proteomes" id="UP000603453"/>
    </source>
</evidence>
<dbReference type="AlphaFoldDB" id="A0A8H7RLQ0"/>
<dbReference type="InterPro" id="IPR031872">
    <property type="entry name" value="NDC10_II"/>
</dbReference>